<proteinExistence type="predicted"/>
<dbReference type="Gene3D" id="1.20.1260.10">
    <property type="match status" value="1"/>
</dbReference>
<dbReference type="Pfam" id="PF09537">
    <property type="entry name" value="DUF2383"/>
    <property type="match status" value="1"/>
</dbReference>
<evidence type="ECO:0000313" key="2">
    <source>
        <dbReference type="EMBL" id="WCT12712.1"/>
    </source>
</evidence>
<dbReference type="InterPro" id="IPR012347">
    <property type="entry name" value="Ferritin-like"/>
</dbReference>
<dbReference type="InterPro" id="IPR016920">
    <property type="entry name" value="UCP029477"/>
</dbReference>
<gene>
    <name evidence="2" type="ORF">PQO05_02045</name>
</gene>
<keyword evidence="3" id="KW-1185">Reference proteome</keyword>
<dbReference type="NCBIfam" id="TIGR02284">
    <property type="entry name" value="PA2169 family four-helix-bundle protein"/>
    <property type="match status" value="1"/>
</dbReference>
<dbReference type="RefSeq" id="WP_273630974.1">
    <property type="nucleotide sequence ID" value="NZ_CP117167.1"/>
</dbReference>
<name>A0ABY7TBW0_9SPHI</name>
<dbReference type="InterPro" id="IPR019052">
    <property type="entry name" value="DUF2383"/>
</dbReference>
<feature type="domain" description="DUF2383" evidence="1">
    <location>
        <begin position="8"/>
        <end position="117"/>
    </location>
</feature>
<evidence type="ECO:0000313" key="3">
    <source>
        <dbReference type="Proteomes" id="UP001216139"/>
    </source>
</evidence>
<dbReference type="EMBL" id="CP117167">
    <property type="protein sequence ID" value="WCT12712.1"/>
    <property type="molecule type" value="Genomic_DNA"/>
</dbReference>
<dbReference type="InterPro" id="IPR011971">
    <property type="entry name" value="CHP02284"/>
</dbReference>
<accession>A0ABY7TBW0</accession>
<sequence>METIEKSVEVLNDLIEINNDRVEGFEKAIADLSDNDSDLKSLFQDYATQSRRNTQELTQAVSRYDNDVQTGSSVSGAIHRAWIDVRAIFTGKDRAGILAECERGEDAIKKAYQSALTDGDLSGELSVLVSRQAQEQKLAHDKVKALRDSSK</sequence>
<evidence type="ECO:0000259" key="1">
    <source>
        <dbReference type="Pfam" id="PF09537"/>
    </source>
</evidence>
<reference evidence="2 3" key="1">
    <citation type="submission" date="2023-02" db="EMBL/GenBank/DDBJ databases">
        <title>Genome sequence of Mucilaginibacter jinjuensis strain KACC 16571.</title>
        <authorList>
            <person name="Kim S."/>
            <person name="Heo J."/>
            <person name="Kwon S.-W."/>
        </authorList>
    </citation>
    <scope>NUCLEOTIDE SEQUENCE [LARGE SCALE GENOMIC DNA]</scope>
    <source>
        <strain evidence="2 3">KACC 16571</strain>
    </source>
</reference>
<dbReference type="PIRSF" id="PIRSF029477">
    <property type="entry name" value="UCP029477"/>
    <property type="match status" value="1"/>
</dbReference>
<dbReference type="Proteomes" id="UP001216139">
    <property type="component" value="Chromosome"/>
</dbReference>
<organism evidence="2 3">
    <name type="scientific">Mucilaginibacter jinjuensis</name>
    <dbReference type="NCBI Taxonomy" id="1176721"/>
    <lineage>
        <taxon>Bacteria</taxon>
        <taxon>Pseudomonadati</taxon>
        <taxon>Bacteroidota</taxon>
        <taxon>Sphingobacteriia</taxon>
        <taxon>Sphingobacteriales</taxon>
        <taxon>Sphingobacteriaceae</taxon>
        <taxon>Mucilaginibacter</taxon>
    </lineage>
</organism>
<protein>
    <submittedName>
        <fullName evidence="2">PA2169 family four-helix-bundle protein</fullName>
    </submittedName>
</protein>